<feature type="domain" description="HPt" evidence="3">
    <location>
        <begin position="15"/>
        <end position="108"/>
    </location>
</feature>
<sequence>MINFSHLDSLTDLLGKSVINQIRLDYEEDSTQKMIGLEEAWNTKDYEQLQHISHSLKSSSLNMGMQFFAAKCQCIENAAGQKNELDIANVMDGLSEIHQQSLKELQAYFID</sequence>
<dbReference type="SUPFAM" id="SSF47226">
    <property type="entry name" value="Histidine-containing phosphotransfer domain, HPT domain"/>
    <property type="match status" value="1"/>
</dbReference>
<feature type="modified residue" description="Phosphohistidine" evidence="2">
    <location>
        <position position="54"/>
    </location>
</feature>
<comment type="caution">
    <text evidence="4">The sequence shown here is derived from an EMBL/GenBank/DDBJ whole genome shotgun (WGS) entry which is preliminary data.</text>
</comment>
<dbReference type="InterPro" id="IPR036641">
    <property type="entry name" value="HPT_dom_sf"/>
</dbReference>
<name>A0ABR8NY22_9GAMM</name>
<evidence type="ECO:0000259" key="3">
    <source>
        <dbReference type="PROSITE" id="PS50894"/>
    </source>
</evidence>
<dbReference type="PROSITE" id="PS50894">
    <property type="entry name" value="HPT"/>
    <property type="match status" value="1"/>
</dbReference>
<dbReference type="Pfam" id="PF01627">
    <property type="entry name" value="Hpt"/>
    <property type="match status" value="1"/>
</dbReference>
<keyword evidence="1" id="KW-0902">Two-component regulatory system</keyword>
<dbReference type="Gene3D" id="1.20.120.160">
    <property type="entry name" value="HPT domain"/>
    <property type="match status" value="1"/>
</dbReference>
<protein>
    <submittedName>
        <fullName evidence="4">Hpt domain-containing protein</fullName>
    </submittedName>
</protein>
<evidence type="ECO:0000313" key="5">
    <source>
        <dbReference type="Proteomes" id="UP000604161"/>
    </source>
</evidence>
<evidence type="ECO:0000256" key="1">
    <source>
        <dbReference type="ARBA" id="ARBA00023012"/>
    </source>
</evidence>
<dbReference type="RefSeq" id="WP_191593925.1">
    <property type="nucleotide sequence ID" value="NZ_JACYFC010000002.1"/>
</dbReference>
<gene>
    <name evidence="4" type="ORF">IF202_05670</name>
</gene>
<proteinExistence type="predicted"/>
<dbReference type="EMBL" id="JACYFC010000002">
    <property type="protein sequence ID" value="MBD5770530.1"/>
    <property type="molecule type" value="Genomic_DNA"/>
</dbReference>
<accession>A0ABR8NY22</accession>
<dbReference type="InterPro" id="IPR008207">
    <property type="entry name" value="Sig_transdc_His_kin_Hpt_dom"/>
</dbReference>
<evidence type="ECO:0000313" key="4">
    <source>
        <dbReference type="EMBL" id="MBD5770530.1"/>
    </source>
</evidence>
<dbReference type="Proteomes" id="UP000604161">
    <property type="component" value="Unassembled WGS sequence"/>
</dbReference>
<keyword evidence="2" id="KW-0597">Phosphoprotein</keyword>
<organism evidence="4 5">
    <name type="scientific">Marinomonas colpomeniae</name>
    <dbReference type="NCBI Taxonomy" id="2774408"/>
    <lineage>
        <taxon>Bacteria</taxon>
        <taxon>Pseudomonadati</taxon>
        <taxon>Pseudomonadota</taxon>
        <taxon>Gammaproteobacteria</taxon>
        <taxon>Oceanospirillales</taxon>
        <taxon>Oceanospirillaceae</taxon>
        <taxon>Marinomonas</taxon>
    </lineage>
</organism>
<keyword evidence="5" id="KW-1185">Reference proteome</keyword>
<evidence type="ECO:0000256" key="2">
    <source>
        <dbReference type="PROSITE-ProRule" id="PRU00110"/>
    </source>
</evidence>
<reference evidence="4 5" key="1">
    <citation type="submission" date="2020-09" db="EMBL/GenBank/DDBJ databases">
        <title>Marinomonas sp. nov., isolated from the cysticercosis algae of Qingdao, China.</title>
        <authorList>
            <person name="Sun X."/>
        </authorList>
    </citation>
    <scope>NUCLEOTIDE SEQUENCE [LARGE SCALE GENOMIC DNA]</scope>
    <source>
        <strain evidence="4 5">SM2066</strain>
    </source>
</reference>